<dbReference type="KEGG" id="ssoa:SULA_1301"/>
<dbReference type="EMBL" id="CP050869">
    <property type="protein sequence ID" value="QPG50586.1"/>
    <property type="molecule type" value="Genomic_DNA"/>
</dbReference>
<dbReference type="Proteomes" id="UP000033057">
    <property type="component" value="Chromosome"/>
</dbReference>
<dbReference type="PATRIC" id="fig|2287.6.peg.1353"/>
<organism evidence="2 13">
    <name type="scientific">Saccharolobus solfataricus</name>
    <name type="common">Sulfolobus solfataricus</name>
    <dbReference type="NCBI Taxonomy" id="2287"/>
    <lineage>
        <taxon>Archaea</taxon>
        <taxon>Thermoproteota</taxon>
        <taxon>Thermoprotei</taxon>
        <taxon>Sulfolobales</taxon>
        <taxon>Sulfolobaceae</taxon>
        <taxon>Saccharolobus</taxon>
    </lineage>
</organism>
<evidence type="ECO:0000313" key="17">
    <source>
        <dbReference type="Proteomes" id="UP000267993"/>
    </source>
</evidence>
<protein>
    <submittedName>
        <fullName evidence="2">Uncharacterized protein</fullName>
    </submittedName>
</protein>
<dbReference type="Proteomes" id="UP000076770">
    <property type="component" value="Chromosome i"/>
</dbReference>
<dbReference type="KEGG" id="ssol:SULB_1302"/>
<evidence type="ECO:0000313" key="4">
    <source>
        <dbReference type="EMBL" id="AZF68067.1"/>
    </source>
</evidence>
<evidence type="ECO:0000313" key="2">
    <source>
        <dbReference type="EMBL" id="AKA76297.1"/>
    </source>
</evidence>
<dbReference type="EMBL" id="CP011056">
    <property type="protein sequence ID" value="AKA76297.1"/>
    <property type="molecule type" value="Genomic_DNA"/>
</dbReference>
<evidence type="ECO:0000313" key="11">
    <source>
        <dbReference type="EMBL" id="QPG50586.1"/>
    </source>
</evidence>
<dbReference type="RefSeq" id="WP_009990566.1">
    <property type="nucleotide sequence ID" value="NZ_CP011055.2"/>
</dbReference>
<dbReference type="EMBL" id="CP033240">
    <property type="protein sequence ID" value="AZF81145.1"/>
    <property type="molecule type" value="Genomic_DNA"/>
</dbReference>
<reference evidence="11 24" key="6">
    <citation type="journal article" date="2020" name="Nat. Commun.">
        <title>The structures of two archaeal type IV pili illuminate evolutionary relationships.</title>
        <authorList>
            <person name="Wang F."/>
            <person name="Baquero D.P."/>
            <person name="Su Z."/>
            <person name="Beltran L.C."/>
            <person name="Prangishvili D."/>
            <person name="Krupovic M."/>
            <person name="Egelman E.H."/>
        </authorList>
    </citation>
    <scope>NUCLEOTIDE SEQUENCE [LARGE SCALE GENOMIC DNA]</scope>
    <source>
        <strain evidence="11 24">POZ149</strain>
    </source>
</reference>
<sequence>MDIANINNLIKHDDEYVSQVLPLLPSEGVLRQACFLYFNYDTSRNKIRSPIMFFLLLLLPFEQIKDALDYIRGEINSVNELYLIECIKNTSAQENFLPYQIMGNKERLILTKNALVLIDSL</sequence>
<evidence type="ECO:0000313" key="19">
    <source>
        <dbReference type="Proteomes" id="UP000273194"/>
    </source>
</evidence>
<reference evidence="17 18" key="4">
    <citation type="journal article" date="2018" name="Proc. Natl. Acad. Sci. U.S.A.">
        <title>Nonmutational mechanism of inheritance in the Archaeon Sulfolobus solfataricus.</title>
        <authorList>
            <person name="Payne S."/>
            <person name="McCarthy S."/>
            <person name="Johnson T."/>
            <person name="North E."/>
            <person name="Blum P."/>
        </authorList>
    </citation>
    <scope>NUCLEOTIDE SEQUENCE [LARGE SCALE GENOMIC DNA]</scope>
    <source>
        <strain evidence="5 17">SARC-H</strain>
        <strain evidence="6 21">SARC-I</strain>
        <strain evidence="8 22">SARC-N</strain>
        <strain evidence="9 23">SARC-O</strain>
        <strain evidence="10 18">SUL120</strain>
        <strain evidence="4 19">SULG</strain>
        <strain evidence="7 20">SULM</strain>
    </source>
</reference>
<dbReference type="EMBL" id="LT549890">
    <property type="protein sequence ID" value="SAI83820.1"/>
    <property type="molecule type" value="Genomic_DNA"/>
</dbReference>
<evidence type="ECO:0000313" key="16">
    <source>
        <dbReference type="Proteomes" id="UP000076770"/>
    </source>
</evidence>
<dbReference type="EMBL" id="CP033236">
    <property type="protein sequence ID" value="AZF70687.1"/>
    <property type="molecule type" value="Genomic_DNA"/>
</dbReference>
<dbReference type="OMA" id="IKSSTMF"/>
<gene>
    <name evidence="11" type="ORF">HFC64_12920</name>
    <name evidence="12" type="ORF">SSOP1_0266</name>
    <name evidence="3" type="ORF">SULA_1301</name>
    <name evidence="1" type="ORF">SULB_1302</name>
    <name evidence="2" type="ORF">SULC_1300</name>
    <name evidence="4" type="ORF">SULG_06445</name>
    <name evidence="5" type="ORF">SULH_06445</name>
    <name evidence="6" type="ORF">SULI_06445</name>
    <name evidence="7" type="ORF">SULM_06445</name>
    <name evidence="8" type="ORF">SULN_06445</name>
    <name evidence="9" type="ORF">SULO_06455</name>
    <name evidence="10" type="ORF">SULZ_06690</name>
</gene>
<reference evidence="13 14" key="1">
    <citation type="journal article" date="2015" name="Genome Announc.">
        <title>Complete Genome Sequence of Sulfolobus solfataricus Strain 98/2 and Evolved Derivatives.</title>
        <authorList>
            <person name="McCarthy S."/>
            <person name="Gradnigo J."/>
            <person name="Johnson T."/>
            <person name="Payne S."/>
            <person name="Lipzen A."/>
            <person name="Martin J."/>
            <person name="Schackwitz W."/>
            <person name="Moriyama E."/>
            <person name="Blum P."/>
        </authorList>
    </citation>
    <scope>NUCLEOTIDE SEQUENCE [LARGE SCALE GENOMIC DNA]</scope>
    <source>
        <strain evidence="13">98/2 SULC</strain>
        <strain evidence="1">SARC-B</strain>
        <strain evidence="2">SARC-C</strain>
        <strain evidence="3 15">SULA</strain>
        <strain evidence="14">SULB</strain>
    </source>
</reference>
<dbReference type="EMBL" id="CP033239">
    <property type="protein sequence ID" value="AZF78541.1"/>
    <property type="molecule type" value="Genomic_DNA"/>
</dbReference>
<evidence type="ECO:0000313" key="1">
    <source>
        <dbReference type="EMBL" id="AKA73599.1"/>
    </source>
</evidence>
<evidence type="ECO:0000313" key="20">
    <source>
        <dbReference type="Proteomes" id="UP000273443"/>
    </source>
</evidence>
<evidence type="ECO:0000313" key="23">
    <source>
        <dbReference type="Proteomes" id="UP000282269"/>
    </source>
</evidence>
<evidence type="ECO:0000313" key="8">
    <source>
        <dbReference type="EMBL" id="AZF78541.1"/>
    </source>
</evidence>
<evidence type="ECO:0000313" key="10">
    <source>
        <dbReference type="EMBL" id="AZF83784.1"/>
    </source>
</evidence>
<dbReference type="Proteomes" id="UP000282269">
    <property type="component" value="Chromosome"/>
</dbReference>
<evidence type="ECO:0000313" key="9">
    <source>
        <dbReference type="EMBL" id="AZF81145.1"/>
    </source>
</evidence>
<dbReference type="GeneID" id="1455432"/>
<evidence type="ECO:0000313" key="7">
    <source>
        <dbReference type="EMBL" id="AZF75931.1"/>
    </source>
</evidence>
<name>A0A0E3ME65_SACSO</name>
<reference evidence="12" key="2">
    <citation type="submission" date="2016-04" db="EMBL/GenBank/DDBJ databases">
        <authorList>
            <person name="Evans L.H."/>
            <person name="Alamgir A."/>
            <person name="Owens N."/>
            <person name="Weber N.D."/>
            <person name="Virtaneva K."/>
            <person name="Barbian K."/>
            <person name="Babar A."/>
            <person name="Rosenke K."/>
        </authorList>
    </citation>
    <scope>NUCLEOTIDE SEQUENCE</scope>
    <source>
        <strain evidence="12">P1</strain>
    </source>
</reference>
<evidence type="ECO:0000313" key="14">
    <source>
        <dbReference type="Proteomes" id="UP000033085"/>
    </source>
</evidence>
<dbReference type="KEGG" id="ssof:SULC_1300"/>
<dbReference type="EMBL" id="CP011055">
    <property type="protein sequence ID" value="AKA73599.1"/>
    <property type="molecule type" value="Genomic_DNA"/>
</dbReference>
<dbReference type="AlphaFoldDB" id="A0A0E3ME65"/>
<dbReference type="Proteomes" id="UP000275843">
    <property type="component" value="Chromosome"/>
</dbReference>
<dbReference type="Proteomes" id="UP000033106">
    <property type="component" value="Chromosome"/>
</dbReference>
<dbReference type="EMBL" id="CP033237">
    <property type="protein sequence ID" value="AZF73307.1"/>
    <property type="molecule type" value="Genomic_DNA"/>
</dbReference>
<reference evidence="16" key="3">
    <citation type="submission" date="2016-04" db="EMBL/GenBank/DDBJ databases">
        <authorList>
            <person name="Shah S.A."/>
            <person name="Garrett R.A."/>
        </authorList>
    </citation>
    <scope>NUCLEOTIDE SEQUENCE [LARGE SCALE GENOMIC DNA]</scope>
    <source>
        <strain evidence="16">ATCC 35091 / DSM 1616 / JCM 8930 / NBRC 15331 / P1</strain>
    </source>
</reference>
<dbReference type="EMBL" id="CP011057">
    <property type="protein sequence ID" value="AKA78989.1"/>
    <property type="molecule type" value="Genomic_DNA"/>
</dbReference>
<evidence type="ECO:0000313" key="22">
    <source>
        <dbReference type="Proteomes" id="UP000278715"/>
    </source>
</evidence>
<dbReference type="EMBL" id="CP033241">
    <property type="protein sequence ID" value="AZF83784.1"/>
    <property type="molecule type" value="Genomic_DNA"/>
</dbReference>
<dbReference type="EMBL" id="CP033238">
    <property type="protein sequence ID" value="AZF75931.1"/>
    <property type="molecule type" value="Genomic_DNA"/>
</dbReference>
<dbReference type="Proteomes" id="UP000278715">
    <property type="component" value="Chromosome"/>
</dbReference>
<dbReference type="GeneID" id="44129255"/>
<dbReference type="Proteomes" id="UP000033085">
    <property type="component" value="Chromosome"/>
</dbReference>
<evidence type="ECO:0000313" key="3">
    <source>
        <dbReference type="EMBL" id="AKA78989.1"/>
    </source>
</evidence>
<evidence type="ECO:0000313" key="15">
    <source>
        <dbReference type="Proteomes" id="UP000033106"/>
    </source>
</evidence>
<dbReference type="Proteomes" id="UP000273194">
    <property type="component" value="Chromosome"/>
</dbReference>
<evidence type="ECO:0000313" key="18">
    <source>
        <dbReference type="Proteomes" id="UP000269431"/>
    </source>
</evidence>
<evidence type="ECO:0000313" key="21">
    <source>
        <dbReference type="Proteomes" id="UP000275843"/>
    </source>
</evidence>
<evidence type="ECO:0000313" key="6">
    <source>
        <dbReference type="EMBL" id="AZF73307.1"/>
    </source>
</evidence>
<dbReference type="Proteomes" id="UP000273443">
    <property type="component" value="Chromosome"/>
</dbReference>
<dbReference type="Proteomes" id="UP000594632">
    <property type="component" value="Chromosome"/>
</dbReference>
<evidence type="ECO:0000313" key="24">
    <source>
        <dbReference type="Proteomes" id="UP000594632"/>
    </source>
</evidence>
<evidence type="ECO:0000313" key="5">
    <source>
        <dbReference type="EMBL" id="AZF70687.1"/>
    </source>
</evidence>
<reference evidence="2" key="5">
    <citation type="submission" date="2018-10" db="EMBL/GenBank/DDBJ databases">
        <authorList>
            <person name="McCarthy S."/>
            <person name="Gradnigo J."/>
            <person name="Johnson T."/>
            <person name="Payne S."/>
            <person name="Lipzen A."/>
            <person name="Schackwitz W."/>
            <person name="Martin J."/>
            <person name="Moriyama E."/>
            <person name="Blum P."/>
        </authorList>
    </citation>
    <scope>NUCLEOTIDE SEQUENCE</scope>
    <source>
        <strain evidence="1">SARC-B</strain>
        <strain evidence="2">SARC-C</strain>
        <strain evidence="3">SULA</strain>
    </source>
</reference>
<dbReference type="Proteomes" id="UP000267993">
    <property type="component" value="Chromosome"/>
</dbReference>
<evidence type="ECO:0000313" key="12">
    <source>
        <dbReference type="EMBL" id="SAI83820.1"/>
    </source>
</evidence>
<dbReference type="Proteomes" id="UP000269431">
    <property type="component" value="Chromosome"/>
</dbReference>
<accession>A0A0E3ME65</accession>
<proteinExistence type="predicted"/>
<evidence type="ECO:0000313" key="13">
    <source>
        <dbReference type="Proteomes" id="UP000033057"/>
    </source>
</evidence>
<dbReference type="EMBL" id="CP033235">
    <property type="protein sequence ID" value="AZF68067.1"/>
    <property type="molecule type" value="Genomic_DNA"/>
</dbReference>